<dbReference type="Pfam" id="PF13332">
    <property type="entry name" value="Fil_haemagg_2"/>
    <property type="match status" value="2"/>
</dbReference>
<evidence type="ECO:0000313" key="3">
    <source>
        <dbReference type="EMBL" id="VVO55580.1"/>
    </source>
</evidence>
<evidence type="ECO:0000259" key="2">
    <source>
        <dbReference type="SMART" id="SM00912"/>
    </source>
</evidence>
<feature type="region of interest" description="Disordered" evidence="1">
    <location>
        <begin position="1992"/>
        <end position="2017"/>
    </location>
</feature>
<dbReference type="GO" id="GO:0003824">
    <property type="term" value="F:catalytic activity"/>
    <property type="evidence" value="ECO:0007669"/>
    <property type="project" value="UniProtKB-ARBA"/>
</dbReference>
<reference evidence="3 4" key="1">
    <citation type="submission" date="2019-09" db="EMBL/GenBank/DDBJ databases">
        <authorList>
            <person name="Chandra G."/>
            <person name="Truman W A."/>
        </authorList>
    </citation>
    <scope>NUCLEOTIDE SEQUENCE [LARGE SCALE GENOMIC DNA]</scope>
    <source>
        <strain evidence="3">PS847</strain>
    </source>
</reference>
<dbReference type="SUPFAM" id="SSF51126">
    <property type="entry name" value="Pectin lyase-like"/>
    <property type="match status" value="1"/>
</dbReference>
<dbReference type="Pfam" id="PF04830">
    <property type="entry name" value="DUF637"/>
    <property type="match status" value="1"/>
</dbReference>
<evidence type="ECO:0000313" key="4">
    <source>
        <dbReference type="Proteomes" id="UP000326067"/>
    </source>
</evidence>
<name>A0A5E7GVI9_PSEFL</name>
<organism evidence="3 4">
    <name type="scientific">Pseudomonas fluorescens</name>
    <dbReference type="NCBI Taxonomy" id="294"/>
    <lineage>
        <taxon>Bacteria</taxon>
        <taxon>Pseudomonadati</taxon>
        <taxon>Pseudomonadota</taxon>
        <taxon>Gammaproteobacteria</taxon>
        <taxon>Pseudomonadales</taxon>
        <taxon>Pseudomonadaceae</taxon>
        <taxon>Pseudomonas</taxon>
    </lineage>
</organism>
<dbReference type="Pfam" id="PF05594">
    <property type="entry name" value="Fil_haemagg"/>
    <property type="match status" value="9"/>
</dbReference>
<dbReference type="InterPro" id="IPR011050">
    <property type="entry name" value="Pectin_lyase_fold/virulence"/>
</dbReference>
<dbReference type="InterPro" id="IPR008638">
    <property type="entry name" value="FhaB/CdiA-like_TPS"/>
</dbReference>
<dbReference type="InterPro" id="IPR010069">
    <property type="entry name" value="CdiA_FHA1_rpt"/>
</dbReference>
<sequence>MDIRHLAFLASQPSAAVKKREQFCGMPKRGLAFLLANVMFWQPVWAQADGIVVSAPGTSLDRAGNGVPIVNIAAPNGSGLSHNQFHDYNVGAQGVILNNATDRMQQTQLGGIILGNPNLRGAAAQTILNEVNGGSPSQLRGYTEVAGQSARVIVSNPYGISCNGCGFINTPRVTLTTGKPVLDNGRLERFQVDQGSVSIDGVGLDASNVDSFEIITRSAQINAQIHAKNLNITTGRNDVNADTLSATARADDGSARPQLAIDSSALGGMYAGAIKLVGTEQGVGVKLAGDLAASAGDIRIDANGQLTLAKVTAGNAVDVKAKSLDAQGAVYAGTQVTVQTAEDLINRQSLAARDSVSLSSGGRLTNAGVIEAGVNADNSRNAKGDLSINSASVSNSGSVLASRTLAASAAATFENQNGTVQAQDLTLNAARLVNQGVNARVYGETRLVVSAPAIVNLSGLIRFADGQAATLVVDSIDNRQGRIEIAGGSLKLNAQEVKNTGGKVIAGRLDVDARQLDNSGGLIGASDGEAKVVARERLNNGAGKIQAKTTLALSGGELLNQAGTLAADDIHVTATRLDNSAKGVISAENGAADLTLTQDFDNHDGKVQASDRLTVTAQSINNRNASLTGKTLEVASRGTLDNTQGTISSDDSVVSSADLDNSLGLIQGTDRLSLTAQDLQNASGQLLGGIVDANLRNLIGNNDGTLSAETGQLTLLVQQHLNNALGRLQSIKGDVELRASSVDNRGGVVAARQLLVVAKDGYVDNRGGRMIADGLELHAASLDNRANGLLAAGADGARLILKQTAPSQSQLLNQQGRIQSEGQLHIDGDEIENSAGVLLGNAIDINAKQLGNNDKGGIVGNGGDVVLNIAGVFSNVTGLVDAGAQRLLLDQLTSLDNRGGTLQGKRLDINSAWINNNAAGQIIAGSDGLKITGKTLLNQQGVILANGSHAELALNNGNLQNQGGTLQADSVSINSADLDNSAASGKAGLISSLIDDLTLTVTRLANRAGKMFGKDQVIFTGASLDNTSGEISGNQLGLEAVGQVLNQGGLIESANSLKLTAHGLDNSAGGQLRALGGAASQIKLTGNLNNQSGVIEIGSQDLLLSGAEINNFSGNVRHAAQGLFDLDVSQLANNQGSLTGLGNGVWDVGSVNGVGTWQLNGGLTYTSAQNLTLNAGERIASASALSLNVANLNNAGQLLSGGDLALTLGGNLLNSGKVSAQQKLTISANDVIQQDGRLVSGGDTVMTLRGTLDNLGRLIANQNLTVTAARINNKGTLGAQGDLEFTAANGLYNDADTLLFSGGTMKLHGNSLNNYYGDIYSRGNMSFDAVDGARAALFSNLSGTIEGEGDVDINAVSFENAKAEFELTSGQSSGSLSWVCGQHCDGGDGWKRGTITITTQFNDEVLKDSRAARFVAGKNFTIHANQVENRYSLLAANGDLTVTADSLLNQGGESRSGTRVVKRGTPGRIDNSLWDKMEFVDVPAFNAATAAGNFDQVRFDELISRSSDSRFSLMSDVTTWNANGNAVYAAVMQAGGKVKLDVTNSIQNGTLYDNTYGQLTGSLASDQTDAVGGININLGKHSTDAVAQTSRSVTRIEHVDADGVKQISFTPVDFKGVPFAAVDPTASSTFRLPKGPYGMFVQSTNPQSRYLIETNPELTQTTAFMSSDYLLGKLDFSADEAARRLGDGRYESRLISDAVMAQTGQRFLAGGLENDYEQFRYLMDNALASKNQLNLSVGVSLTSAQVAALTHDIVWMEERIVDGQKVLVPVLYLAQAESRNVRGGSLIQGRDLEMLAGSDLVNVGTLKASNDVSVDVKGSLYQGGLVEADERIKLMATDSIRNALAGEIRGNQVELTTLKGDIVNDRTAIAVRDGNGMRTLVDDGGIISARDSLTIKSGQDLTNASAISSGGDASLSAARDINLLATRDEDELHESFDGGHRSVITTTVENLASTVKTGGDLKLDAGRDINVVASTAEATGNLTAEAKRDINMSSAGDEHNVETHSKDGKKRVHEQDDHTVQKAAEFIAGGDVKTSSGRDTTLVASKISAGNEAYVYAGNDLNLLAAQNKDHTLYDMKEKGGFGNLKLQPDEVTQVTHVGSEIKTGGNLSLVSLGDQHYQVAKLDSGKDILLDSGGAITFEGVKDLHDESHTKTNNNAAWVSAKGRGNTDETLRQTQMIAKGNIVLKAVDGLKIDIKDVSQESVSQTIDAMVKADPQLAWLKDAEARGDVDWRRVKEIHESFKYSNSGLGPASQMIIAIVMAAFVGPAAFASLSASMGTAWAAGLAAVATGAATNATTSFINNGGNLGAVFADVTSSDALKGYVISGVTAGLMAEYLNQLTGMKYDPNTGKLLGPSLATWEGVGRFAGSQIIQGGTSALITKAVGGDASAGDVLKTALFNTVAAFSFNMVGDLTQGVLDDGSAGKIIIHAAVGGLLSEMTGGDFATGALAAGANEALVGEMNKWFKGNPELLLMGSQIVGVLSATALGNTDQESLENASWVANNATQYNFLNHQDVKDLEKALKECKDNCDAVRAEFAKRDADNTARLNNCWATGDCAQIKAEIDEGSLALNKLWENDDSGITDQFLHSNIADSTNARTRAVLDHLPKGDPANAVKLLAAAGIIALAPEAIGLLGQLATRGAATCAANPVLCANEVAIWTAEAGMSEALPVGLGATAGGAAAKELSDLRGLMEIEAKTGAKLTAEQIAAVVRPAAIGSEGAATVGGQATSTFLKDFGEKVLSHNTQIGVRNSKAGTISGAHNSDAFLESVEKTGAKISNKTTDVRYPGLVEYSYQLPKTNTRGELVGGYKSKSTKTTYDSKILSDIKVADMSSRAAVEAGSLFRANPAMREASIKVDGYYFQVTRDSKTGDITNSFITMPPRTK</sequence>
<dbReference type="InterPro" id="IPR012334">
    <property type="entry name" value="Pectin_lyas_fold"/>
</dbReference>
<dbReference type="NCBIfam" id="TIGR01731">
    <property type="entry name" value="fil_hemag_20aa"/>
    <property type="match status" value="24"/>
</dbReference>
<dbReference type="RefSeq" id="WP_224787206.1">
    <property type="nucleotide sequence ID" value="NZ_CABVIC010000001.1"/>
</dbReference>
<protein>
    <recommendedName>
        <fullName evidence="2">Filamentous haemagglutinin FhaB/tRNA nuclease CdiA-like TPS domain-containing protein</fullName>
    </recommendedName>
</protein>
<gene>
    <name evidence="3" type="ORF">PS847_00515</name>
</gene>
<feature type="compositionally biased region" description="Basic and acidic residues" evidence="1">
    <location>
        <begin position="1992"/>
        <end position="2006"/>
    </location>
</feature>
<dbReference type="InterPro" id="IPR008619">
    <property type="entry name" value="Filamentous_hemagglutn_rpt"/>
</dbReference>
<dbReference type="CDD" id="cd20686">
    <property type="entry name" value="CdiA-CT_Ec-like"/>
    <property type="match status" value="1"/>
</dbReference>
<dbReference type="Gene3D" id="2.160.20.10">
    <property type="entry name" value="Single-stranded right-handed beta-helix, Pectin lyase-like"/>
    <property type="match status" value="1"/>
</dbReference>
<feature type="domain" description="Filamentous haemagglutinin FhaB/tRNA nuclease CdiA-like TPS" evidence="2">
    <location>
        <begin position="64"/>
        <end position="185"/>
    </location>
</feature>
<dbReference type="EMBL" id="CABVIC010000001">
    <property type="protein sequence ID" value="VVO55580.1"/>
    <property type="molecule type" value="Genomic_DNA"/>
</dbReference>
<dbReference type="InterPro" id="IPR025157">
    <property type="entry name" value="Hemagglutinin_rpt"/>
</dbReference>
<dbReference type="Proteomes" id="UP000326067">
    <property type="component" value="Unassembled WGS sequence"/>
</dbReference>
<dbReference type="SMART" id="SM00912">
    <property type="entry name" value="Haemagg_act"/>
    <property type="match status" value="1"/>
</dbReference>
<dbReference type="InterPro" id="IPR006915">
    <property type="entry name" value="DUF637_hemagglutn_put"/>
</dbReference>
<dbReference type="NCBIfam" id="TIGR01901">
    <property type="entry name" value="adhes_NPXG"/>
    <property type="match status" value="1"/>
</dbReference>
<accession>A0A5E7GVI9</accession>
<dbReference type="Pfam" id="PF05860">
    <property type="entry name" value="TPS"/>
    <property type="match status" value="1"/>
</dbReference>
<proteinExistence type="predicted"/>
<evidence type="ECO:0000256" key="1">
    <source>
        <dbReference type="SAM" id="MobiDB-lite"/>
    </source>
</evidence>